<feature type="transmembrane region" description="Helical" evidence="1">
    <location>
        <begin position="260"/>
        <end position="280"/>
    </location>
</feature>
<organism evidence="2 3">
    <name type="scientific">miscellaneous Crenarchaeota group-1 archaeon SG8-32-1</name>
    <dbReference type="NCBI Taxonomy" id="1685124"/>
    <lineage>
        <taxon>Archaea</taxon>
        <taxon>Candidatus Bathyarchaeota</taxon>
        <taxon>MCG-1</taxon>
    </lineage>
</organism>
<keyword evidence="1" id="KW-0472">Membrane</keyword>
<name>A0A0M0BWY2_9ARCH</name>
<comment type="caution">
    <text evidence="2">The sequence shown here is derived from an EMBL/GenBank/DDBJ whole genome shotgun (WGS) entry which is preliminary data.</text>
</comment>
<sequence length="295" mass="33630">MEFVRQKFFWILISLISLLVWVLRWIPESFIRFYNIVFISWDYYPRILVRGSMYTVAAIGMISRLIAVLLAIWYIYRIWRINNYSFSTRKILALAIGLEGVYFASSIPSILYLFALGSTRNSVFYSMFGIGYLLQVILTFPFLLILALKLYKFSSPSFSSMKLVGITFVGYIVALWANSVFHWLGLLSTQGPSFLFGEANSILAWNALILMTLAIIFSIIAGFYLSKNRVTKWMGLALTLVGFHFLIYLIYHLLTGSLTAVWLTDIWAVGFVGLGISTIITKNSVHLPEDASSME</sequence>
<feature type="transmembrane region" description="Helical" evidence="1">
    <location>
        <begin position="7"/>
        <end position="26"/>
    </location>
</feature>
<feature type="transmembrane region" description="Helical" evidence="1">
    <location>
        <begin position="233"/>
        <end position="254"/>
    </location>
</feature>
<gene>
    <name evidence="2" type="ORF">AC477_01935</name>
</gene>
<feature type="transmembrane region" description="Helical" evidence="1">
    <location>
        <begin position="91"/>
        <end position="115"/>
    </location>
</feature>
<feature type="transmembrane region" description="Helical" evidence="1">
    <location>
        <begin position="204"/>
        <end position="226"/>
    </location>
</feature>
<proteinExistence type="predicted"/>
<dbReference type="AlphaFoldDB" id="A0A0M0BWY2"/>
<evidence type="ECO:0000256" key="1">
    <source>
        <dbReference type="SAM" id="Phobius"/>
    </source>
</evidence>
<evidence type="ECO:0000313" key="2">
    <source>
        <dbReference type="EMBL" id="KON33133.1"/>
    </source>
</evidence>
<evidence type="ECO:0000313" key="3">
    <source>
        <dbReference type="Proteomes" id="UP000037237"/>
    </source>
</evidence>
<dbReference type="EMBL" id="LFWU01000039">
    <property type="protein sequence ID" value="KON33133.1"/>
    <property type="molecule type" value="Genomic_DNA"/>
</dbReference>
<feature type="transmembrane region" description="Helical" evidence="1">
    <location>
        <begin position="163"/>
        <end position="184"/>
    </location>
</feature>
<feature type="transmembrane region" description="Helical" evidence="1">
    <location>
        <begin position="53"/>
        <end position="79"/>
    </location>
</feature>
<dbReference type="Proteomes" id="UP000037237">
    <property type="component" value="Unassembled WGS sequence"/>
</dbReference>
<accession>A0A0M0BWY2</accession>
<keyword evidence="1" id="KW-1133">Transmembrane helix</keyword>
<keyword evidence="1" id="KW-0812">Transmembrane</keyword>
<reference evidence="2 3" key="1">
    <citation type="submission" date="2015-06" db="EMBL/GenBank/DDBJ databases">
        <title>New insights into the roles of widespread benthic archaea in carbon and nitrogen cycling.</title>
        <authorList>
            <person name="Lazar C.S."/>
            <person name="Baker B.J."/>
            <person name="Seitz K.W."/>
            <person name="Hyde A.S."/>
            <person name="Dick G.J."/>
            <person name="Hinrichs K.-U."/>
            <person name="Teske A.P."/>
        </authorList>
    </citation>
    <scope>NUCLEOTIDE SEQUENCE [LARGE SCALE GENOMIC DNA]</scope>
    <source>
        <strain evidence="2">SG8-32-1</strain>
    </source>
</reference>
<protein>
    <submittedName>
        <fullName evidence="2">Uncharacterized protein</fullName>
    </submittedName>
</protein>
<feature type="transmembrane region" description="Helical" evidence="1">
    <location>
        <begin position="127"/>
        <end position="151"/>
    </location>
</feature>